<dbReference type="AlphaFoldDB" id="A0A7C8L3Y1"/>
<protein>
    <submittedName>
        <fullName evidence="11">DHA2 family efflux MFS transporter permease subunit</fullName>
    </submittedName>
</protein>
<comment type="similarity">
    <text evidence="2">Belongs to the major facilitator superfamily. EmrB family.</text>
</comment>
<keyword evidence="12" id="KW-1185">Reference proteome</keyword>
<comment type="subcellular location">
    <subcellularLocation>
        <location evidence="1">Cell membrane</location>
        <topology evidence="1">Multi-pass membrane protein</topology>
    </subcellularLocation>
</comment>
<comment type="caution">
    <text evidence="11">The sequence shown here is derived from an EMBL/GenBank/DDBJ whole genome shotgun (WGS) entry which is preliminary data.</text>
</comment>
<evidence type="ECO:0000256" key="6">
    <source>
        <dbReference type="ARBA" id="ARBA00022989"/>
    </source>
</evidence>
<dbReference type="SUPFAM" id="SSF103473">
    <property type="entry name" value="MFS general substrate transporter"/>
    <property type="match status" value="1"/>
</dbReference>
<feature type="transmembrane region" description="Helical" evidence="9">
    <location>
        <begin position="465"/>
        <end position="484"/>
    </location>
</feature>
<dbReference type="OrthoDB" id="9816041at2"/>
<dbReference type="GO" id="GO:0022857">
    <property type="term" value="F:transmembrane transporter activity"/>
    <property type="evidence" value="ECO:0007669"/>
    <property type="project" value="InterPro"/>
</dbReference>
<evidence type="ECO:0000256" key="3">
    <source>
        <dbReference type="ARBA" id="ARBA00022448"/>
    </source>
</evidence>
<feature type="transmembrane region" description="Helical" evidence="9">
    <location>
        <begin position="231"/>
        <end position="248"/>
    </location>
</feature>
<feature type="region of interest" description="Disordered" evidence="8">
    <location>
        <begin position="491"/>
        <end position="510"/>
    </location>
</feature>
<feature type="transmembrane region" description="Helical" evidence="9">
    <location>
        <begin position="53"/>
        <end position="74"/>
    </location>
</feature>
<dbReference type="InterPro" id="IPR020846">
    <property type="entry name" value="MFS_dom"/>
</dbReference>
<feature type="transmembrane region" description="Helical" evidence="9">
    <location>
        <begin position="167"/>
        <end position="187"/>
    </location>
</feature>
<evidence type="ECO:0000256" key="5">
    <source>
        <dbReference type="ARBA" id="ARBA00022692"/>
    </source>
</evidence>
<feature type="transmembrane region" description="Helical" evidence="9">
    <location>
        <begin position="111"/>
        <end position="131"/>
    </location>
</feature>
<dbReference type="GO" id="GO:0005886">
    <property type="term" value="C:plasma membrane"/>
    <property type="evidence" value="ECO:0007669"/>
    <property type="project" value="UniProtKB-SubCell"/>
</dbReference>
<dbReference type="NCBIfam" id="TIGR00711">
    <property type="entry name" value="efflux_EmrB"/>
    <property type="match status" value="1"/>
</dbReference>
<dbReference type="RefSeq" id="WP_153407001.1">
    <property type="nucleotide sequence ID" value="NZ_ML762459.1"/>
</dbReference>
<name>A0A7C8L3Y1_9BACI</name>
<evidence type="ECO:0000256" key="8">
    <source>
        <dbReference type="SAM" id="MobiDB-lite"/>
    </source>
</evidence>
<keyword evidence="7 9" id="KW-0472">Membrane</keyword>
<dbReference type="CDD" id="cd17503">
    <property type="entry name" value="MFS_LmrB_MDR_like"/>
    <property type="match status" value="1"/>
</dbReference>
<evidence type="ECO:0000256" key="9">
    <source>
        <dbReference type="SAM" id="Phobius"/>
    </source>
</evidence>
<dbReference type="Proteomes" id="UP000480246">
    <property type="component" value="Unassembled WGS sequence"/>
</dbReference>
<dbReference type="Gene3D" id="1.20.1720.10">
    <property type="entry name" value="Multidrug resistance protein D"/>
    <property type="match status" value="1"/>
</dbReference>
<reference evidence="11 12" key="1">
    <citation type="submission" date="2019-10" db="EMBL/GenBank/DDBJ databases">
        <title>Gracilibacillus sp. nov. isolated from rice seeds.</title>
        <authorList>
            <person name="He S."/>
        </authorList>
    </citation>
    <scope>NUCLEOTIDE SEQUENCE [LARGE SCALE GENOMIC DNA]</scope>
    <source>
        <strain evidence="11 12">TD8</strain>
    </source>
</reference>
<dbReference type="Pfam" id="PF07690">
    <property type="entry name" value="MFS_1"/>
    <property type="match status" value="1"/>
</dbReference>
<accession>A0A7C8L3Y1</accession>
<feature type="transmembrane region" description="Helical" evidence="9">
    <location>
        <begin position="143"/>
        <end position="161"/>
    </location>
</feature>
<feature type="transmembrane region" description="Helical" evidence="9">
    <location>
        <begin position="12"/>
        <end position="33"/>
    </location>
</feature>
<evidence type="ECO:0000313" key="11">
    <source>
        <dbReference type="EMBL" id="KAB8125742.1"/>
    </source>
</evidence>
<evidence type="ECO:0000313" key="12">
    <source>
        <dbReference type="Proteomes" id="UP000480246"/>
    </source>
</evidence>
<sequence length="510" mass="55401">MSTNNPLHAKPPYGMIAILFIGAFVSLLNETLLNVALPSIMTEFEVKPTAVQWLSTGYMLVNGILIPASAFFIQRFSDKKLFITAMFLFTVGTFTASIAPEFSVLLAARMIQASGSAIMMPLLMNVMLAAFPVEKRGTAMGMFGIVMITAPAIGPTLSGWLVEHYSWRMLFNIVLPIALLTLILAIFKLKDVTPQRAIKLDVLSLILSSIGFGGLLYGFSTAGDNGWDDPFVYGTIIVGAVALITFIMRQLSMDEPLLEFRIFKYPMFALSSAISIVIAIAMFSAMILMPIYVQTIRGISPMDSGLLMLPGAIVMGIMSPITGRLFDKYGARTLAVIGLTITVITSYFFSRIGMETAYSTLVILYTFRMFGMSMVMMPVMTNGLNQLPAINNPHGTAMNNTLQQVSGAIGSALLITVMNNRTKTRTEELLADTAGTMNSSPPATGTEIEIPQEIVNQAMLNGINFSFLISTLIAVIALILALFIKRVKPDYGKENDSDNSDAAHATTTEN</sequence>
<feature type="transmembrane region" description="Helical" evidence="9">
    <location>
        <begin position="199"/>
        <end position="219"/>
    </location>
</feature>
<gene>
    <name evidence="11" type="ORF">F9U64_21840</name>
</gene>
<keyword evidence="4" id="KW-1003">Cell membrane</keyword>
<dbReference type="PROSITE" id="PS50850">
    <property type="entry name" value="MFS"/>
    <property type="match status" value="1"/>
</dbReference>
<keyword evidence="3" id="KW-0813">Transport</keyword>
<evidence type="ECO:0000259" key="10">
    <source>
        <dbReference type="PROSITE" id="PS50850"/>
    </source>
</evidence>
<dbReference type="PANTHER" id="PTHR42718:SF9">
    <property type="entry name" value="MAJOR FACILITATOR SUPERFAMILY MULTIDRUG TRANSPORTER MFSC"/>
    <property type="match status" value="1"/>
</dbReference>
<keyword evidence="6 9" id="KW-1133">Transmembrane helix</keyword>
<feature type="transmembrane region" description="Helical" evidence="9">
    <location>
        <begin position="81"/>
        <end position="99"/>
    </location>
</feature>
<feature type="transmembrane region" description="Helical" evidence="9">
    <location>
        <begin position="333"/>
        <end position="350"/>
    </location>
</feature>
<proteinExistence type="inferred from homology"/>
<dbReference type="Gene3D" id="1.20.1250.20">
    <property type="entry name" value="MFS general substrate transporter like domains"/>
    <property type="match status" value="1"/>
</dbReference>
<keyword evidence="5 9" id="KW-0812">Transmembrane</keyword>
<dbReference type="InterPro" id="IPR011701">
    <property type="entry name" value="MFS"/>
</dbReference>
<dbReference type="PRINTS" id="PR01036">
    <property type="entry name" value="TCRTETB"/>
</dbReference>
<dbReference type="InterPro" id="IPR036259">
    <property type="entry name" value="MFS_trans_sf"/>
</dbReference>
<feature type="transmembrane region" description="Helical" evidence="9">
    <location>
        <begin position="305"/>
        <end position="326"/>
    </location>
</feature>
<dbReference type="PANTHER" id="PTHR42718">
    <property type="entry name" value="MAJOR FACILITATOR SUPERFAMILY MULTIDRUG TRANSPORTER MFSC"/>
    <property type="match status" value="1"/>
</dbReference>
<evidence type="ECO:0000256" key="1">
    <source>
        <dbReference type="ARBA" id="ARBA00004651"/>
    </source>
</evidence>
<feature type="transmembrane region" description="Helical" evidence="9">
    <location>
        <begin position="356"/>
        <end position="377"/>
    </location>
</feature>
<dbReference type="InterPro" id="IPR004638">
    <property type="entry name" value="EmrB-like"/>
</dbReference>
<feature type="domain" description="Major facilitator superfamily (MFS) profile" evidence="10">
    <location>
        <begin position="15"/>
        <end position="489"/>
    </location>
</feature>
<evidence type="ECO:0000256" key="7">
    <source>
        <dbReference type="ARBA" id="ARBA00023136"/>
    </source>
</evidence>
<organism evidence="11 12">
    <name type="scientific">Gracilibacillus oryzae</name>
    <dbReference type="NCBI Taxonomy" id="1672701"/>
    <lineage>
        <taxon>Bacteria</taxon>
        <taxon>Bacillati</taxon>
        <taxon>Bacillota</taxon>
        <taxon>Bacilli</taxon>
        <taxon>Bacillales</taxon>
        <taxon>Bacillaceae</taxon>
        <taxon>Gracilibacillus</taxon>
    </lineage>
</organism>
<evidence type="ECO:0000256" key="2">
    <source>
        <dbReference type="ARBA" id="ARBA00008537"/>
    </source>
</evidence>
<evidence type="ECO:0000256" key="4">
    <source>
        <dbReference type="ARBA" id="ARBA00022475"/>
    </source>
</evidence>
<feature type="transmembrane region" description="Helical" evidence="9">
    <location>
        <begin position="268"/>
        <end position="293"/>
    </location>
</feature>
<dbReference type="EMBL" id="WEID01000128">
    <property type="protein sequence ID" value="KAB8125742.1"/>
    <property type="molecule type" value="Genomic_DNA"/>
</dbReference>